<dbReference type="RefSeq" id="WP_057179732.1">
    <property type="nucleotide sequence ID" value="NZ_BDQM01000026.1"/>
</dbReference>
<proteinExistence type="predicted"/>
<name>A0ABQ0MXS8_9GAMM</name>
<sequence>MTLSQYKWVLFLLILVPLLYACGDEEEQEVAKIQAAPPENTMQNNIAEQNKIEQEATNSLSSITIAGNFAFASQRMVSIDLHFSTMQFQEKISIYSTIDTSALTPVNLLEQGTINQSNSYKSMLTVATAINALIVVRNDDFSTLVTVKINNHDLLTHTFQE</sequence>
<gene>
    <name evidence="1" type="ORF">MTCD1_02776</name>
</gene>
<comment type="caution">
    <text evidence="1">The sequence shown here is derived from an EMBL/GenBank/DDBJ whole genome shotgun (WGS) entry which is preliminary data.</text>
</comment>
<protein>
    <recommendedName>
        <fullName evidence="3">Lipoprotein</fullName>
    </recommendedName>
</protein>
<organism evidence="1 2">
    <name type="scientific">Colwellia marinimaniae</name>
    <dbReference type="NCBI Taxonomy" id="1513592"/>
    <lineage>
        <taxon>Bacteria</taxon>
        <taxon>Pseudomonadati</taxon>
        <taxon>Pseudomonadota</taxon>
        <taxon>Gammaproteobacteria</taxon>
        <taxon>Alteromonadales</taxon>
        <taxon>Colwelliaceae</taxon>
        <taxon>Colwellia</taxon>
    </lineage>
</organism>
<keyword evidence="2" id="KW-1185">Reference proteome</keyword>
<evidence type="ECO:0000313" key="1">
    <source>
        <dbReference type="EMBL" id="GAW97150.1"/>
    </source>
</evidence>
<evidence type="ECO:0000313" key="2">
    <source>
        <dbReference type="Proteomes" id="UP000197068"/>
    </source>
</evidence>
<evidence type="ECO:0008006" key="3">
    <source>
        <dbReference type="Google" id="ProtNLM"/>
    </source>
</evidence>
<accession>A0ABQ0MXS8</accession>
<reference evidence="1 2" key="1">
    <citation type="submission" date="2017-06" db="EMBL/GenBank/DDBJ databases">
        <title>Whole Genome Sequences of Colwellia marinimaniae MTCD1.</title>
        <authorList>
            <person name="Kusumoto H."/>
            <person name="Inoue M."/>
            <person name="Tanikawa K."/>
            <person name="Maeji H."/>
            <person name="Cameron J.H."/>
            <person name="Bartlett D.H."/>
        </authorList>
    </citation>
    <scope>NUCLEOTIDE SEQUENCE [LARGE SCALE GENOMIC DNA]</scope>
    <source>
        <strain evidence="1 2">MTCD1</strain>
    </source>
</reference>
<dbReference type="Proteomes" id="UP000197068">
    <property type="component" value="Unassembled WGS sequence"/>
</dbReference>
<dbReference type="PROSITE" id="PS51257">
    <property type="entry name" value="PROKAR_LIPOPROTEIN"/>
    <property type="match status" value="1"/>
</dbReference>
<dbReference type="EMBL" id="BDQM01000026">
    <property type="protein sequence ID" value="GAW97150.1"/>
    <property type="molecule type" value="Genomic_DNA"/>
</dbReference>